<dbReference type="InterPro" id="IPR006094">
    <property type="entry name" value="Oxid_FAD_bind_N"/>
</dbReference>
<dbReference type="GO" id="GO:0016491">
    <property type="term" value="F:oxidoreductase activity"/>
    <property type="evidence" value="ECO:0007669"/>
    <property type="project" value="UniProtKB-KW"/>
</dbReference>
<dbReference type="InterPro" id="IPR036318">
    <property type="entry name" value="FAD-bd_PCMH-like_sf"/>
</dbReference>
<feature type="domain" description="FAD-binding PCMH-type" evidence="3">
    <location>
        <begin position="40"/>
        <end position="127"/>
    </location>
</feature>
<dbReference type="SUPFAM" id="SSF56176">
    <property type="entry name" value="FAD-binding/transporter-associated domain-like"/>
    <property type="match status" value="1"/>
</dbReference>
<dbReference type="GO" id="GO:0022904">
    <property type="term" value="P:respiratory electron transport chain"/>
    <property type="evidence" value="ECO:0007669"/>
    <property type="project" value="TreeGrafter"/>
</dbReference>
<sequence length="127" mass="13352">MFLRLDDTALSELKGIVGPLGWADEPEVIAPHVSEQRGLFSGSTPIMLMPSTTDEVVLVMRCCNERGIGIVPQGGNTGLAGGAIPQSKPDAPEILLSASRLNRIRDLDAENFPLTAEAGCVLAALQA</sequence>
<comment type="cofactor">
    <cofactor evidence="1">
        <name>FAD</name>
        <dbReference type="ChEBI" id="CHEBI:57692"/>
    </cofactor>
</comment>
<proteinExistence type="predicted"/>
<dbReference type="GO" id="GO:0071949">
    <property type="term" value="F:FAD binding"/>
    <property type="evidence" value="ECO:0007669"/>
    <property type="project" value="InterPro"/>
</dbReference>
<dbReference type="AlphaFoldDB" id="A0A382TZX0"/>
<dbReference type="Gene3D" id="3.30.43.10">
    <property type="entry name" value="Uridine Diphospho-n-acetylenolpyruvylglucosamine Reductase, domain 2"/>
    <property type="match status" value="1"/>
</dbReference>
<evidence type="ECO:0000256" key="1">
    <source>
        <dbReference type="ARBA" id="ARBA00001974"/>
    </source>
</evidence>
<protein>
    <recommendedName>
        <fullName evidence="3">FAD-binding PCMH-type domain-containing protein</fullName>
    </recommendedName>
</protein>
<evidence type="ECO:0000313" key="4">
    <source>
        <dbReference type="EMBL" id="SVD27599.1"/>
    </source>
</evidence>
<feature type="non-terminal residue" evidence="4">
    <location>
        <position position="127"/>
    </location>
</feature>
<gene>
    <name evidence="4" type="ORF">METZ01_LOCUS380453</name>
</gene>
<reference evidence="4" key="1">
    <citation type="submission" date="2018-05" db="EMBL/GenBank/DDBJ databases">
        <authorList>
            <person name="Lanie J.A."/>
            <person name="Ng W.-L."/>
            <person name="Kazmierczak K.M."/>
            <person name="Andrzejewski T.M."/>
            <person name="Davidsen T.M."/>
            <person name="Wayne K.J."/>
            <person name="Tettelin H."/>
            <person name="Glass J.I."/>
            <person name="Rusch D."/>
            <person name="Podicherti R."/>
            <person name="Tsui H.-C.T."/>
            <person name="Winkler M.E."/>
        </authorList>
    </citation>
    <scope>NUCLEOTIDE SEQUENCE</scope>
</reference>
<accession>A0A382TZX0</accession>
<dbReference type="PROSITE" id="PS51387">
    <property type="entry name" value="FAD_PCMH"/>
    <property type="match status" value="1"/>
</dbReference>
<dbReference type="Pfam" id="PF01565">
    <property type="entry name" value="FAD_binding_4"/>
    <property type="match status" value="1"/>
</dbReference>
<dbReference type="EMBL" id="UINC01140448">
    <property type="protein sequence ID" value="SVD27599.1"/>
    <property type="molecule type" value="Genomic_DNA"/>
</dbReference>
<keyword evidence="2" id="KW-0560">Oxidoreductase</keyword>
<dbReference type="InterPro" id="IPR051264">
    <property type="entry name" value="FAD-oxidored/transferase_4"/>
</dbReference>
<evidence type="ECO:0000259" key="3">
    <source>
        <dbReference type="PROSITE" id="PS51387"/>
    </source>
</evidence>
<organism evidence="4">
    <name type="scientific">marine metagenome</name>
    <dbReference type="NCBI Taxonomy" id="408172"/>
    <lineage>
        <taxon>unclassified sequences</taxon>
        <taxon>metagenomes</taxon>
        <taxon>ecological metagenomes</taxon>
    </lineage>
</organism>
<dbReference type="InterPro" id="IPR016167">
    <property type="entry name" value="FAD-bd_PCMH_sub1"/>
</dbReference>
<name>A0A382TZX0_9ZZZZ</name>
<dbReference type="PANTHER" id="PTHR43716">
    <property type="entry name" value="D-2-HYDROXYGLUTARATE DEHYDROGENASE, MITOCHONDRIAL"/>
    <property type="match status" value="1"/>
</dbReference>
<dbReference type="PANTHER" id="PTHR43716:SF1">
    <property type="entry name" value="D-2-HYDROXYGLUTARATE DEHYDROGENASE, MITOCHONDRIAL"/>
    <property type="match status" value="1"/>
</dbReference>
<evidence type="ECO:0000256" key="2">
    <source>
        <dbReference type="ARBA" id="ARBA00023002"/>
    </source>
</evidence>
<dbReference type="InterPro" id="IPR016166">
    <property type="entry name" value="FAD-bd_PCMH"/>
</dbReference>